<dbReference type="PROSITE" id="PS50850">
    <property type="entry name" value="MFS"/>
    <property type="match status" value="1"/>
</dbReference>
<reference evidence="8" key="1">
    <citation type="submission" date="2022-12" db="EMBL/GenBank/DDBJ databases">
        <authorList>
            <person name="Krivoruchko A.V."/>
            <person name="Elkin A."/>
        </authorList>
    </citation>
    <scope>NUCLEOTIDE SEQUENCE</scope>
    <source>
        <strain evidence="8">IEGM 1391</strain>
    </source>
</reference>
<evidence type="ECO:0000313" key="9">
    <source>
        <dbReference type="Proteomes" id="UP001081071"/>
    </source>
</evidence>
<feature type="transmembrane region" description="Helical" evidence="6">
    <location>
        <begin position="87"/>
        <end position="106"/>
    </location>
</feature>
<keyword evidence="2 6" id="KW-0812">Transmembrane</keyword>
<evidence type="ECO:0000256" key="3">
    <source>
        <dbReference type="ARBA" id="ARBA00022989"/>
    </source>
</evidence>
<feature type="transmembrane region" description="Helical" evidence="6">
    <location>
        <begin position="385"/>
        <end position="404"/>
    </location>
</feature>
<keyword evidence="3 6" id="KW-1133">Transmembrane helix</keyword>
<feature type="transmembrane region" description="Helical" evidence="6">
    <location>
        <begin position="19"/>
        <end position="41"/>
    </location>
</feature>
<feature type="transmembrane region" description="Helical" evidence="6">
    <location>
        <begin position="174"/>
        <end position="195"/>
    </location>
</feature>
<feature type="region of interest" description="Disordered" evidence="5">
    <location>
        <begin position="409"/>
        <end position="431"/>
    </location>
</feature>
<feature type="transmembrane region" description="Helical" evidence="6">
    <location>
        <begin position="269"/>
        <end position="288"/>
    </location>
</feature>
<feature type="compositionally biased region" description="Polar residues" evidence="5">
    <location>
        <begin position="409"/>
        <end position="418"/>
    </location>
</feature>
<dbReference type="InterPro" id="IPR011701">
    <property type="entry name" value="MFS"/>
</dbReference>
<dbReference type="PROSITE" id="PS00216">
    <property type="entry name" value="SUGAR_TRANSPORT_1"/>
    <property type="match status" value="1"/>
</dbReference>
<dbReference type="PANTHER" id="PTHR23508:SF10">
    <property type="entry name" value="CARBOXYLIC ACID TRANSPORTER PROTEIN HOMOLOG"/>
    <property type="match status" value="1"/>
</dbReference>
<evidence type="ECO:0000256" key="6">
    <source>
        <dbReference type="SAM" id="Phobius"/>
    </source>
</evidence>
<protein>
    <submittedName>
        <fullName evidence="8">MFS transporter</fullName>
    </submittedName>
</protein>
<dbReference type="InterPro" id="IPR020846">
    <property type="entry name" value="MFS_dom"/>
</dbReference>
<feature type="transmembrane region" description="Helical" evidence="6">
    <location>
        <begin position="295"/>
        <end position="313"/>
    </location>
</feature>
<feature type="transmembrane region" description="Helical" evidence="6">
    <location>
        <begin position="53"/>
        <end position="75"/>
    </location>
</feature>
<dbReference type="EMBL" id="JAPWIJ010000014">
    <property type="protein sequence ID" value="MCZ4521747.1"/>
    <property type="molecule type" value="Genomic_DNA"/>
</dbReference>
<feature type="transmembrane region" description="Helical" evidence="6">
    <location>
        <begin position="353"/>
        <end position="373"/>
    </location>
</feature>
<organism evidence="8 9">
    <name type="scientific">Rhodococcus ruber</name>
    <dbReference type="NCBI Taxonomy" id="1830"/>
    <lineage>
        <taxon>Bacteria</taxon>
        <taxon>Bacillati</taxon>
        <taxon>Actinomycetota</taxon>
        <taxon>Actinomycetes</taxon>
        <taxon>Mycobacteriales</taxon>
        <taxon>Nocardiaceae</taxon>
        <taxon>Rhodococcus</taxon>
    </lineage>
</organism>
<feature type="domain" description="Major facilitator superfamily (MFS) profile" evidence="7">
    <location>
        <begin position="20"/>
        <end position="409"/>
    </location>
</feature>
<feature type="transmembrane region" description="Helical" evidence="6">
    <location>
        <begin position="319"/>
        <end position="346"/>
    </location>
</feature>
<evidence type="ECO:0000256" key="5">
    <source>
        <dbReference type="SAM" id="MobiDB-lite"/>
    </source>
</evidence>
<feature type="transmembrane region" description="Helical" evidence="6">
    <location>
        <begin position="147"/>
        <end position="168"/>
    </location>
</feature>
<comment type="caution">
    <text evidence="8">The sequence shown here is derived from an EMBL/GenBank/DDBJ whole genome shotgun (WGS) entry which is preliminary data.</text>
</comment>
<evidence type="ECO:0000313" key="8">
    <source>
        <dbReference type="EMBL" id="MCZ4521747.1"/>
    </source>
</evidence>
<dbReference type="RefSeq" id="WP_269608210.1">
    <property type="nucleotide sequence ID" value="NZ_JAPWIJ010000014.1"/>
</dbReference>
<name>A0ABT4ML84_9NOCA</name>
<sequence length="431" mass="44289">MNCVSDTDPTRRKACPPSVAVAIAVAVAMVDGYDLFLFGAVGPSLLAYQPWGATAATLGLIGSLTTLGMPFGAIVGGRCADRFGRRTPLAISLTWVSVWMLASALVPSVELFAATRFATGLGLGALVPMLTAFVADSVPARRRSVSVGIALAGIAVGGLAAAFLARAVLPEMHFQHLFLLGVVPLALVPVVLRLLPPGRPSSATMTDEKKTVSAETTSFRTLFSPGFSRATVLFVAAGIVGLALVYGASTWLPTLMVNSGYDISSALEFTIAFNAGAIIGTLAMTLIADRGYLQSTTIVCFLLAAVAFLVLSAPQSRGIVLLASAVAGLGALGTQNLLNAFVVYFYPPNLRGTALGFTLGIGRVGAIAGPSYLAFAATTFDSPRAGFYAFVALALVGAVALALVPRPNNATPQTSSLKQAARATDTEASAK</sequence>
<feature type="transmembrane region" description="Helical" evidence="6">
    <location>
        <begin position="230"/>
        <end position="249"/>
    </location>
</feature>
<dbReference type="Pfam" id="PF07690">
    <property type="entry name" value="MFS_1"/>
    <property type="match status" value="1"/>
</dbReference>
<keyword evidence="4 6" id="KW-0472">Membrane</keyword>
<dbReference type="PANTHER" id="PTHR23508">
    <property type="entry name" value="CARBOXYLIC ACID TRANSPORTER PROTEIN HOMOLOG"/>
    <property type="match status" value="1"/>
</dbReference>
<evidence type="ECO:0000256" key="2">
    <source>
        <dbReference type="ARBA" id="ARBA00022692"/>
    </source>
</evidence>
<comment type="subcellular location">
    <subcellularLocation>
        <location evidence="1">Cell membrane</location>
        <topology evidence="1">Multi-pass membrane protein</topology>
    </subcellularLocation>
</comment>
<proteinExistence type="predicted"/>
<dbReference type="InterPro" id="IPR036259">
    <property type="entry name" value="MFS_trans_sf"/>
</dbReference>
<accession>A0ABT4ML84</accession>
<feature type="transmembrane region" description="Helical" evidence="6">
    <location>
        <begin position="112"/>
        <end position="135"/>
    </location>
</feature>
<dbReference type="InterPro" id="IPR005829">
    <property type="entry name" value="Sugar_transporter_CS"/>
</dbReference>
<evidence type="ECO:0000256" key="4">
    <source>
        <dbReference type="ARBA" id="ARBA00023136"/>
    </source>
</evidence>
<gene>
    <name evidence="8" type="ORF">O4220_24780</name>
</gene>
<evidence type="ECO:0000256" key="1">
    <source>
        <dbReference type="ARBA" id="ARBA00004651"/>
    </source>
</evidence>
<evidence type="ECO:0000259" key="7">
    <source>
        <dbReference type="PROSITE" id="PS50850"/>
    </source>
</evidence>
<keyword evidence="9" id="KW-1185">Reference proteome</keyword>
<dbReference type="Proteomes" id="UP001081071">
    <property type="component" value="Unassembled WGS sequence"/>
</dbReference>
<dbReference type="SUPFAM" id="SSF103473">
    <property type="entry name" value="MFS general substrate transporter"/>
    <property type="match status" value="1"/>
</dbReference>
<dbReference type="Gene3D" id="1.20.1250.20">
    <property type="entry name" value="MFS general substrate transporter like domains"/>
    <property type="match status" value="2"/>
</dbReference>